<sequence>MKVEKKPLIGAHISFKKEDQLLGSIRDLLRINATSGAFYISNSRAYKKTLLLDQEKLKEAKKLAKANNFNIENIIVHSPLVGNIANIEKDQITFNLTKQSYLSDLKLMEKMGLKLFNFHPGSAKDKKLGILKCAEGINYLIENTKDDHTIICIETMMKKGNYIGANFSEISEIITNIKDKERIGVVIDTCHIWDGGYDLNNFNKVLDEFDQKIGLKYLKGLHINDSKNPLGSNKDRHQNIGKGYIGLSNLKKIIFHPKIINLPKALETPYGKDDFKRWKEEIDLLLN</sequence>
<organism evidence="9 10">
    <name type="scientific">Candidatus Hepatoplasma crinochetorum Av</name>
    <dbReference type="NCBI Taxonomy" id="1427984"/>
    <lineage>
        <taxon>Bacteria</taxon>
        <taxon>Bacillati</taxon>
        <taxon>Mycoplasmatota</taxon>
        <taxon>Mollicutes</taxon>
        <taxon>Candidatus Hepatoplasmataceae</taxon>
        <taxon>Candidatus Hepatoplasma</taxon>
    </lineage>
</organism>
<evidence type="ECO:0000256" key="3">
    <source>
        <dbReference type="ARBA" id="ARBA00022763"/>
    </source>
</evidence>
<keyword evidence="10" id="KW-1185">Reference proteome</keyword>
<name>W8GMQ2_9MOLU</name>
<evidence type="ECO:0000256" key="2">
    <source>
        <dbReference type="ARBA" id="ARBA00022723"/>
    </source>
</evidence>
<dbReference type="KEGG" id="hcr:X271_00202"/>
<feature type="binding site" evidence="7">
    <location>
        <position position="191"/>
    </location>
    <ligand>
        <name>Zn(2+)</name>
        <dbReference type="ChEBI" id="CHEBI:29105"/>
        <label>3</label>
    </ligand>
</feature>
<dbReference type="GO" id="GO:0008270">
    <property type="term" value="F:zinc ion binding"/>
    <property type="evidence" value="ECO:0007669"/>
    <property type="project" value="UniProtKB-UniRule"/>
</dbReference>
<evidence type="ECO:0000313" key="10">
    <source>
        <dbReference type="Proteomes" id="UP000019450"/>
    </source>
</evidence>
<dbReference type="InterPro" id="IPR013022">
    <property type="entry name" value="Xyl_isomerase-like_TIM-brl"/>
</dbReference>
<keyword evidence="3 7" id="KW-0227">DNA damage</keyword>
<keyword evidence="7" id="KW-0540">Nuclease</keyword>
<dbReference type="SUPFAM" id="SSF51658">
    <property type="entry name" value="Xylose isomerase-like"/>
    <property type="match status" value="1"/>
</dbReference>
<dbReference type="GO" id="GO:0003906">
    <property type="term" value="F:DNA-(apurinic or apyrimidinic site) endonuclease activity"/>
    <property type="evidence" value="ECO:0007669"/>
    <property type="project" value="TreeGrafter"/>
</dbReference>
<dbReference type="HOGENOM" id="CLU_025885_4_1_14"/>
<comment type="function">
    <text evidence="7">Endonuclease IV plays a role in DNA repair. It cleaves phosphodiester bonds at apurinic or apyrimidinic (AP) sites, generating a 3'-hydroxyl group and a 5'-terminal sugar phosphate.</text>
</comment>
<dbReference type="FunFam" id="3.20.20.150:FF:000001">
    <property type="entry name" value="Probable endonuclease 4"/>
    <property type="match status" value="1"/>
</dbReference>
<feature type="binding site" evidence="7">
    <location>
        <position position="188"/>
    </location>
    <ligand>
        <name>Zn(2+)</name>
        <dbReference type="ChEBI" id="CHEBI:29105"/>
        <label>2</label>
    </ligand>
</feature>
<feature type="binding site" evidence="7">
    <location>
        <position position="222"/>
    </location>
    <ligand>
        <name>Zn(2+)</name>
        <dbReference type="ChEBI" id="CHEBI:29105"/>
        <label>2</label>
    </ligand>
</feature>
<dbReference type="InterPro" id="IPR018246">
    <property type="entry name" value="AP_endonuc_F2_Zn_BS"/>
</dbReference>
<dbReference type="PROSITE" id="PS51432">
    <property type="entry name" value="AP_NUCLEASE_F2_4"/>
    <property type="match status" value="1"/>
</dbReference>
<comment type="similarity">
    <text evidence="1 7">Belongs to the AP endonuclease 2 family.</text>
</comment>
<keyword evidence="6 7" id="KW-0234">DNA repair</keyword>
<evidence type="ECO:0000259" key="8">
    <source>
        <dbReference type="Pfam" id="PF01261"/>
    </source>
</evidence>
<feature type="binding site" evidence="7">
    <location>
        <position position="154"/>
    </location>
    <ligand>
        <name>Zn(2+)</name>
        <dbReference type="ChEBI" id="CHEBI:29105"/>
        <label>2</label>
    </ligand>
</feature>
<dbReference type="NCBIfam" id="TIGR00587">
    <property type="entry name" value="nfo"/>
    <property type="match status" value="1"/>
</dbReference>
<evidence type="ECO:0000256" key="7">
    <source>
        <dbReference type="HAMAP-Rule" id="MF_00152"/>
    </source>
</evidence>
<evidence type="ECO:0000256" key="1">
    <source>
        <dbReference type="ARBA" id="ARBA00005340"/>
    </source>
</evidence>
<dbReference type="GO" id="GO:0003677">
    <property type="term" value="F:DNA binding"/>
    <property type="evidence" value="ECO:0007669"/>
    <property type="project" value="InterPro"/>
</dbReference>
<dbReference type="AlphaFoldDB" id="W8GMQ2"/>
<dbReference type="CDD" id="cd00019">
    <property type="entry name" value="AP2Ec"/>
    <property type="match status" value="1"/>
</dbReference>
<feature type="binding site" evidence="7">
    <location>
        <position position="154"/>
    </location>
    <ligand>
        <name>Zn(2+)</name>
        <dbReference type="ChEBI" id="CHEBI:29105"/>
        <label>1</label>
    </ligand>
</feature>
<dbReference type="InterPro" id="IPR001719">
    <property type="entry name" value="AP_endonuc_2"/>
</dbReference>
<dbReference type="STRING" id="1427984.X271_00202"/>
<dbReference type="Gene3D" id="3.20.20.150">
    <property type="entry name" value="Divalent-metal-dependent TIM barrel enzymes"/>
    <property type="match status" value="1"/>
</dbReference>
<evidence type="ECO:0000313" key="9">
    <source>
        <dbReference type="EMBL" id="AHK22311.1"/>
    </source>
</evidence>
<reference evidence="9 10" key="1">
    <citation type="journal article" date="2014" name="Genome Biol. Evol.">
        <title>Phylogenomics of "Candidatus Hepatoplasma crinochetorum," a Lineage of Mollicutes Associated with Noninsect Arthropods.</title>
        <authorList>
            <person name="Leclercq S."/>
            <person name="Dittmer J."/>
            <person name="Bouchon D."/>
            <person name="Cordaux R."/>
        </authorList>
    </citation>
    <scope>NUCLEOTIDE SEQUENCE [LARGE SCALE GENOMIC DNA]</scope>
    <source>
        <strain evidence="9 10">Av</strain>
    </source>
</reference>
<keyword evidence="4 7" id="KW-0378">Hydrolase</keyword>
<dbReference type="PROSITE" id="PS00731">
    <property type="entry name" value="AP_NUCLEASE_F2_3"/>
    <property type="match status" value="1"/>
</dbReference>
<feature type="binding site" evidence="7">
    <location>
        <position position="235"/>
    </location>
    <ligand>
        <name>Zn(2+)</name>
        <dbReference type="ChEBI" id="CHEBI:29105"/>
        <label>3</label>
    </ligand>
</feature>
<evidence type="ECO:0000256" key="5">
    <source>
        <dbReference type="ARBA" id="ARBA00022833"/>
    </source>
</evidence>
<feature type="binding site" evidence="7">
    <location>
        <position position="77"/>
    </location>
    <ligand>
        <name>Zn(2+)</name>
        <dbReference type="ChEBI" id="CHEBI:29105"/>
        <label>1</label>
    </ligand>
</feature>
<evidence type="ECO:0000256" key="6">
    <source>
        <dbReference type="ARBA" id="ARBA00023204"/>
    </source>
</evidence>
<dbReference type="RefSeq" id="WP_025208611.1">
    <property type="nucleotide sequence ID" value="NZ_CP006932.1"/>
</dbReference>
<dbReference type="HAMAP" id="MF_00152">
    <property type="entry name" value="Nfo"/>
    <property type="match status" value="1"/>
</dbReference>
<dbReference type="PANTHER" id="PTHR21445:SF0">
    <property type="entry name" value="APURINIC-APYRIMIDINIC ENDONUCLEASE"/>
    <property type="match status" value="1"/>
</dbReference>
<protein>
    <recommendedName>
        <fullName evidence="7">Probable endonuclease 4</fullName>
        <ecNumber evidence="7">3.1.21.2</ecNumber>
    </recommendedName>
    <alternativeName>
        <fullName evidence="7">Endodeoxyribonuclease IV</fullName>
    </alternativeName>
    <alternativeName>
        <fullName evidence="7">Endonuclease IV</fullName>
    </alternativeName>
</protein>
<keyword evidence="2 7" id="KW-0479">Metal-binding</keyword>
<feature type="binding site" evidence="7">
    <location>
        <position position="267"/>
    </location>
    <ligand>
        <name>Zn(2+)</name>
        <dbReference type="ChEBI" id="CHEBI:29105"/>
        <label>2</label>
    </ligand>
</feature>
<dbReference type="GO" id="GO:0008081">
    <property type="term" value="F:phosphoric diester hydrolase activity"/>
    <property type="evidence" value="ECO:0007669"/>
    <property type="project" value="TreeGrafter"/>
</dbReference>
<keyword evidence="5 7" id="KW-0862">Zinc</keyword>
<keyword evidence="7 9" id="KW-0255">Endonuclease</keyword>
<comment type="cofactor">
    <cofactor evidence="7">
        <name>Zn(2+)</name>
        <dbReference type="ChEBI" id="CHEBI:29105"/>
    </cofactor>
    <text evidence="7">Binds 3 Zn(2+) ions.</text>
</comment>
<feature type="binding site" evidence="7">
    <location>
        <position position="237"/>
    </location>
    <ligand>
        <name>Zn(2+)</name>
        <dbReference type="ChEBI" id="CHEBI:29105"/>
        <label>3</label>
    </ligand>
</feature>
<feature type="binding site" evidence="7">
    <location>
        <position position="119"/>
    </location>
    <ligand>
        <name>Zn(2+)</name>
        <dbReference type="ChEBI" id="CHEBI:29105"/>
        <label>1</label>
    </ligand>
</feature>
<evidence type="ECO:0000256" key="4">
    <source>
        <dbReference type="ARBA" id="ARBA00022801"/>
    </source>
</evidence>
<dbReference type="EC" id="3.1.21.2" evidence="7"/>
<dbReference type="EMBL" id="CP006932">
    <property type="protein sequence ID" value="AHK22311.1"/>
    <property type="molecule type" value="Genomic_DNA"/>
</dbReference>
<accession>W8GMQ2</accession>
<dbReference type="OrthoDB" id="9805666at2"/>
<dbReference type="PATRIC" id="fig|1427984.3.peg.189"/>
<dbReference type="GO" id="GO:0006284">
    <property type="term" value="P:base-excision repair"/>
    <property type="evidence" value="ECO:0007669"/>
    <property type="project" value="TreeGrafter"/>
</dbReference>
<dbReference type="InterPro" id="IPR036237">
    <property type="entry name" value="Xyl_isomerase-like_sf"/>
</dbReference>
<dbReference type="GO" id="GO:0008833">
    <property type="term" value="F:deoxyribonuclease IV (phage-T4-induced) activity"/>
    <property type="evidence" value="ECO:0007669"/>
    <property type="project" value="UniProtKB-UniRule"/>
</dbReference>
<feature type="domain" description="Xylose isomerase-like TIM barrel" evidence="8">
    <location>
        <begin position="51"/>
        <end position="285"/>
    </location>
</feature>
<proteinExistence type="inferred from homology"/>
<dbReference type="Pfam" id="PF01261">
    <property type="entry name" value="AP_endonuc_2"/>
    <property type="match status" value="1"/>
</dbReference>
<dbReference type="Proteomes" id="UP000019450">
    <property type="component" value="Chromosome"/>
</dbReference>
<comment type="catalytic activity">
    <reaction evidence="7">
        <text>Endonucleolytic cleavage to 5'-phosphooligonucleotide end-products.</text>
        <dbReference type="EC" id="3.1.21.2"/>
    </reaction>
</comment>
<dbReference type="SMART" id="SM00518">
    <property type="entry name" value="AP2Ec"/>
    <property type="match status" value="1"/>
</dbReference>
<dbReference type="PANTHER" id="PTHR21445">
    <property type="entry name" value="ENDONUCLEASE IV ENDODEOXYRIBONUCLEASE IV"/>
    <property type="match status" value="1"/>
</dbReference>
<dbReference type="eggNOG" id="COG0648">
    <property type="taxonomic scope" value="Bacteria"/>
</dbReference>
<gene>
    <name evidence="7 9" type="primary">nfo</name>
    <name evidence="9" type="ORF">X271_00202</name>
</gene>